<proteinExistence type="predicted"/>
<dbReference type="EMBL" id="LR724560">
    <property type="protein sequence ID" value="VWO95162.1"/>
    <property type="molecule type" value="Genomic_DNA"/>
</dbReference>
<feature type="region of interest" description="Disordered" evidence="1">
    <location>
        <begin position="68"/>
        <end position="112"/>
    </location>
</feature>
<feature type="transmembrane region" description="Helical" evidence="2">
    <location>
        <begin position="257"/>
        <end position="277"/>
    </location>
</feature>
<evidence type="ECO:0000256" key="2">
    <source>
        <dbReference type="SAM" id="Phobius"/>
    </source>
</evidence>
<keyword evidence="2" id="KW-0472">Membrane</keyword>
<dbReference type="AlphaFoldDB" id="A0A5K1JUV0"/>
<protein>
    <submittedName>
        <fullName evidence="3">Thiamine transporter</fullName>
    </submittedName>
</protein>
<sequence length="288" mass="31193">MASTRIEINGAQRTVRIYGPATFAFTISSHVRAPLQRVATSVRSVRTLSRQSTQGDIESGVQVHEARATGEEKGNETNPGPSAEVLQDGTEAATSDPRSARWRPRRHSDPEELKPGETWWNRLCHFFHWFPKHIATVVWRTLGICFRQVFLYSIAYMLCGLFLLGLAKGRDGVYANVSALSVVVACACGSGIVAGGCGVLMFVFGTGAGMMWTVEQLEEIACVFIPAIAVGVARGHIRGLTPAFTTVDALKVGGVGLGGFLVCYVLYHCCVDIEGILKSEKQRDKGDS</sequence>
<gene>
    <name evidence="3" type="primary">G2X1K9</name>
</gene>
<keyword evidence="2" id="KW-0812">Transmembrane</keyword>
<organism evidence="3">
    <name type="scientific">Ganoderma boninense</name>
    <dbReference type="NCBI Taxonomy" id="34458"/>
    <lineage>
        <taxon>Eukaryota</taxon>
        <taxon>Fungi</taxon>
        <taxon>Dikarya</taxon>
        <taxon>Basidiomycota</taxon>
        <taxon>Agaricomycotina</taxon>
        <taxon>Agaricomycetes</taxon>
        <taxon>Polyporales</taxon>
        <taxon>Polyporaceae</taxon>
        <taxon>Ganoderma</taxon>
    </lineage>
</organism>
<reference evidence="3" key="1">
    <citation type="submission" date="2019-10" db="EMBL/GenBank/DDBJ databases">
        <authorList>
            <person name="Nor Muhammad N."/>
        </authorList>
    </citation>
    <scope>NUCLEOTIDE SEQUENCE</scope>
</reference>
<name>A0A5K1JUV0_9APHY</name>
<evidence type="ECO:0000313" key="3">
    <source>
        <dbReference type="EMBL" id="VWO95162.1"/>
    </source>
</evidence>
<feature type="transmembrane region" description="Helical" evidence="2">
    <location>
        <begin position="179"/>
        <end position="205"/>
    </location>
</feature>
<accession>A0A5K1JUV0</accession>
<feature type="transmembrane region" description="Helical" evidence="2">
    <location>
        <begin position="149"/>
        <end position="167"/>
    </location>
</feature>
<evidence type="ECO:0000256" key="1">
    <source>
        <dbReference type="SAM" id="MobiDB-lite"/>
    </source>
</evidence>
<keyword evidence="2" id="KW-1133">Transmembrane helix</keyword>
<feature type="transmembrane region" description="Helical" evidence="2">
    <location>
        <begin position="217"/>
        <end position="237"/>
    </location>
</feature>